<comment type="caution">
    <text evidence="2">The sequence shown here is derived from an EMBL/GenBank/DDBJ whole genome shotgun (WGS) entry which is preliminary data.</text>
</comment>
<organism evidence="2 3">
    <name type="scientific">Meripilus lineatus</name>
    <dbReference type="NCBI Taxonomy" id="2056292"/>
    <lineage>
        <taxon>Eukaryota</taxon>
        <taxon>Fungi</taxon>
        <taxon>Dikarya</taxon>
        <taxon>Basidiomycota</taxon>
        <taxon>Agaricomycotina</taxon>
        <taxon>Agaricomycetes</taxon>
        <taxon>Polyporales</taxon>
        <taxon>Meripilaceae</taxon>
        <taxon>Meripilus</taxon>
    </lineage>
</organism>
<proteinExistence type="predicted"/>
<dbReference type="AlphaFoldDB" id="A0AAD5UUU3"/>
<name>A0AAD5UUU3_9APHY</name>
<feature type="compositionally biased region" description="Polar residues" evidence="1">
    <location>
        <begin position="133"/>
        <end position="145"/>
    </location>
</feature>
<accession>A0AAD5UUU3</accession>
<dbReference type="EMBL" id="JANAWD010000695">
    <property type="protein sequence ID" value="KAJ3476541.1"/>
    <property type="molecule type" value="Genomic_DNA"/>
</dbReference>
<protein>
    <submittedName>
        <fullName evidence="2">Uncharacterized protein</fullName>
    </submittedName>
</protein>
<keyword evidence="3" id="KW-1185">Reference proteome</keyword>
<gene>
    <name evidence="2" type="ORF">NLI96_g11085</name>
</gene>
<sequence>MSTLKHTIRQHQAQLHSLENTLLRGPRPLPPGILNSPPALSPSELDSYMSISPPYSPPNPGPSSYPANGTPKLQKRNSFEVLSGLAGPDSSLPLPRRDSRGSLRPQFGVNGLNGAGEENGIKEGIPMGMSPSKRASSPTRTLSST</sequence>
<evidence type="ECO:0000313" key="2">
    <source>
        <dbReference type="EMBL" id="KAJ3476541.1"/>
    </source>
</evidence>
<feature type="compositionally biased region" description="Pro residues" evidence="1">
    <location>
        <begin position="54"/>
        <end position="63"/>
    </location>
</feature>
<feature type="region of interest" description="Disordered" evidence="1">
    <location>
        <begin position="22"/>
        <end position="145"/>
    </location>
</feature>
<dbReference type="Proteomes" id="UP001212997">
    <property type="component" value="Unassembled WGS sequence"/>
</dbReference>
<reference evidence="2" key="1">
    <citation type="submission" date="2022-07" db="EMBL/GenBank/DDBJ databases">
        <title>Genome Sequence of Physisporinus lineatus.</title>
        <authorList>
            <person name="Buettner E."/>
        </authorList>
    </citation>
    <scope>NUCLEOTIDE SEQUENCE</scope>
    <source>
        <strain evidence="2">VT162</strain>
    </source>
</reference>
<evidence type="ECO:0000313" key="3">
    <source>
        <dbReference type="Proteomes" id="UP001212997"/>
    </source>
</evidence>
<evidence type="ECO:0000256" key="1">
    <source>
        <dbReference type="SAM" id="MobiDB-lite"/>
    </source>
</evidence>